<organism evidence="1 2">
    <name type="scientific">Irpex rosettiformis</name>
    <dbReference type="NCBI Taxonomy" id="378272"/>
    <lineage>
        <taxon>Eukaryota</taxon>
        <taxon>Fungi</taxon>
        <taxon>Dikarya</taxon>
        <taxon>Basidiomycota</taxon>
        <taxon>Agaricomycotina</taxon>
        <taxon>Agaricomycetes</taxon>
        <taxon>Polyporales</taxon>
        <taxon>Irpicaceae</taxon>
        <taxon>Irpex</taxon>
    </lineage>
</organism>
<dbReference type="Proteomes" id="UP001055072">
    <property type="component" value="Unassembled WGS sequence"/>
</dbReference>
<evidence type="ECO:0000313" key="2">
    <source>
        <dbReference type="Proteomes" id="UP001055072"/>
    </source>
</evidence>
<accession>A0ACB8U5G3</accession>
<protein>
    <submittedName>
        <fullName evidence="1">Uncharacterized protein</fullName>
    </submittedName>
</protein>
<reference evidence="1" key="1">
    <citation type="journal article" date="2021" name="Environ. Microbiol.">
        <title>Gene family expansions and transcriptome signatures uncover fungal adaptations to wood decay.</title>
        <authorList>
            <person name="Hage H."/>
            <person name="Miyauchi S."/>
            <person name="Viragh M."/>
            <person name="Drula E."/>
            <person name="Min B."/>
            <person name="Chaduli D."/>
            <person name="Navarro D."/>
            <person name="Favel A."/>
            <person name="Norest M."/>
            <person name="Lesage-Meessen L."/>
            <person name="Balint B."/>
            <person name="Merenyi Z."/>
            <person name="de Eugenio L."/>
            <person name="Morin E."/>
            <person name="Martinez A.T."/>
            <person name="Baldrian P."/>
            <person name="Stursova M."/>
            <person name="Martinez M.J."/>
            <person name="Novotny C."/>
            <person name="Magnuson J.K."/>
            <person name="Spatafora J.W."/>
            <person name="Maurice S."/>
            <person name="Pangilinan J."/>
            <person name="Andreopoulos W."/>
            <person name="LaButti K."/>
            <person name="Hundley H."/>
            <person name="Na H."/>
            <person name="Kuo A."/>
            <person name="Barry K."/>
            <person name="Lipzen A."/>
            <person name="Henrissat B."/>
            <person name="Riley R."/>
            <person name="Ahrendt S."/>
            <person name="Nagy L.G."/>
            <person name="Grigoriev I.V."/>
            <person name="Martin F."/>
            <person name="Rosso M.N."/>
        </authorList>
    </citation>
    <scope>NUCLEOTIDE SEQUENCE</scope>
    <source>
        <strain evidence="1">CBS 384.51</strain>
    </source>
</reference>
<comment type="caution">
    <text evidence="1">The sequence shown here is derived from an EMBL/GenBank/DDBJ whole genome shotgun (WGS) entry which is preliminary data.</text>
</comment>
<dbReference type="EMBL" id="MU274910">
    <property type="protein sequence ID" value="KAI0089526.1"/>
    <property type="molecule type" value="Genomic_DNA"/>
</dbReference>
<evidence type="ECO:0000313" key="1">
    <source>
        <dbReference type="EMBL" id="KAI0089526.1"/>
    </source>
</evidence>
<sequence>MSSSQVHLEEYFSRFEDFDYDQSQETIAQFRRLAREEEWTKDEYKEEKKALQTALVLQFNDIYGENETDIEAWQELCIAMDIDPMPETVKECKRLFRCTHVNLVDLVDTRGTGRRVPTYETVDELADYTKKTGKFFPREHAKAGGLLKFLLRPILESGTD</sequence>
<name>A0ACB8U5G3_9APHY</name>
<proteinExistence type="predicted"/>
<keyword evidence="2" id="KW-1185">Reference proteome</keyword>
<gene>
    <name evidence="1" type="ORF">BDY19DRAFT_108811</name>
</gene>